<dbReference type="AlphaFoldDB" id="A0A135IBY7"/>
<evidence type="ECO:0000313" key="2">
    <source>
        <dbReference type="EMBL" id="KXF82976.1"/>
    </source>
</evidence>
<protein>
    <submittedName>
        <fullName evidence="2">Uncharacterized protein</fullName>
    </submittedName>
</protein>
<accession>A0A135IBY7</accession>
<feature type="compositionally biased region" description="Low complexity" evidence="1">
    <location>
        <begin position="292"/>
        <end position="304"/>
    </location>
</feature>
<sequence length="460" mass="48932">MLCKHILYKSDGNSRDDLARNARTLTAQDEALSQLNAKLDTLLAQTLADRTARRYEGDQGKKDAGQQAVILNSKMDSVIQTIENLPENAVPLELKDKMLKCTKSVKVELSPAVDAIKSGQLPDVSQTALTCDQAEFKAILNELEQRKQHTLKAWEECRETLLRADAITNSDIPLTPSGIARDDSEGNKQLTKNLKVIAEQTNSLGSELKECGSQLGELYDQMRNQEDGAAAIAMAMNMVATVCSASGGNPYVCGGAFFIAILSSLFSDGGGDGDGDGNSDGTGERGDGSNVPGTGTAPGPSGSPKGHKADSQANGNMENGNTITGTGGNWQCTPVISGNIQTINCTDKTDSTKRFSLASNRYQGTNSNILYHFANMAKRQNGYAVALCGATDASDMIGGIIIYQPDGRYLPVPVISENLQPEEYKLLLNVNLKAITGRASQSISELEGHCSNVNDLDGAS</sequence>
<dbReference type="STRING" id="294935.ATN88_04280"/>
<gene>
    <name evidence="2" type="ORF">ATN88_04280</name>
</gene>
<reference evidence="2 3" key="1">
    <citation type="submission" date="2015-11" db="EMBL/GenBank/DDBJ databases">
        <title>Genomic Taxonomy of the Vibrionaceae.</title>
        <authorList>
            <person name="Gomez-Gil B."/>
            <person name="Enciso-Ibarra J."/>
        </authorList>
    </citation>
    <scope>NUCLEOTIDE SEQUENCE [LARGE SCALE GENOMIC DNA]</scope>
    <source>
        <strain evidence="2 3">CAIM 912</strain>
    </source>
</reference>
<evidence type="ECO:0000256" key="1">
    <source>
        <dbReference type="SAM" id="MobiDB-lite"/>
    </source>
</evidence>
<name>A0A135IBY7_9GAMM</name>
<organism evidence="2 3">
    <name type="scientific">Enterovibrio coralii</name>
    <dbReference type="NCBI Taxonomy" id="294935"/>
    <lineage>
        <taxon>Bacteria</taxon>
        <taxon>Pseudomonadati</taxon>
        <taxon>Pseudomonadota</taxon>
        <taxon>Gammaproteobacteria</taxon>
        <taxon>Vibrionales</taxon>
        <taxon>Vibrionaceae</taxon>
        <taxon>Enterovibrio</taxon>
    </lineage>
</organism>
<dbReference type="RefSeq" id="WP_067410219.1">
    <property type="nucleotide sequence ID" value="NZ_LNTY01000006.1"/>
</dbReference>
<dbReference type="Proteomes" id="UP000070529">
    <property type="component" value="Unassembled WGS sequence"/>
</dbReference>
<dbReference type="EMBL" id="LNTY01000006">
    <property type="protein sequence ID" value="KXF82976.1"/>
    <property type="molecule type" value="Genomic_DNA"/>
</dbReference>
<evidence type="ECO:0000313" key="3">
    <source>
        <dbReference type="Proteomes" id="UP000070529"/>
    </source>
</evidence>
<comment type="caution">
    <text evidence="2">The sequence shown here is derived from an EMBL/GenBank/DDBJ whole genome shotgun (WGS) entry which is preliminary data.</text>
</comment>
<proteinExistence type="predicted"/>
<keyword evidence="3" id="KW-1185">Reference proteome</keyword>
<feature type="region of interest" description="Disordered" evidence="1">
    <location>
        <begin position="271"/>
        <end position="324"/>
    </location>
</feature>
<feature type="compositionally biased region" description="Low complexity" evidence="1">
    <location>
        <begin position="314"/>
        <end position="324"/>
    </location>
</feature>